<protein>
    <submittedName>
        <fullName evidence="7">DUF423 domain-containing protein</fullName>
    </submittedName>
</protein>
<feature type="transmembrane region" description="Helical" evidence="6">
    <location>
        <begin position="60"/>
        <end position="79"/>
    </location>
</feature>
<dbReference type="OrthoDB" id="9802121at2"/>
<gene>
    <name evidence="7" type="ORF">DC094_10315</name>
</gene>
<dbReference type="Pfam" id="PF04241">
    <property type="entry name" value="DUF423"/>
    <property type="match status" value="1"/>
</dbReference>
<keyword evidence="3 6" id="KW-0812">Transmembrane</keyword>
<keyword evidence="5 6" id="KW-0472">Membrane</keyword>
<sequence length="117" mass="12876">MFSFTFLLGLSAVALGAAGSHLIPQDMLLLWQTAVSYQFWHVLAALICLVASRQAGLQRLLWSVPFFWLGIIFFSGSLYCKALHIDWWPVQLAPIGGSLLMLGWLIAALVTALASKK</sequence>
<name>A0A2V1GUC5_9GAMM</name>
<dbReference type="RefSeq" id="WP_116687018.1">
    <property type="nucleotide sequence ID" value="NZ_CAWNYD010000003.1"/>
</dbReference>
<evidence type="ECO:0000256" key="4">
    <source>
        <dbReference type="ARBA" id="ARBA00022989"/>
    </source>
</evidence>
<evidence type="ECO:0000256" key="2">
    <source>
        <dbReference type="ARBA" id="ARBA00009694"/>
    </source>
</evidence>
<dbReference type="PANTHER" id="PTHR43461:SF1">
    <property type="entry name" value="TRANSMEMBRANE PROTEIN 256"/>
    <property type="match status" value="1"/>
</dbReference>
<dbReference type="InterPro" id="IPR006696">
    <property type="entry name" value="DUF423"/>
</dbReference>
<accession>A0A2V1GUC5</accession>
<dbReference type="EMBL" id="QDDL01000003">
    <property type="protein sequence ID" value="PVZ69686.1"/>
    <property type="molecule type" value="Genomic_DNA"/>
</dbReference>
<dbReference type="Proteomes" id="UP000244906">
    <property type="component" value="Unassembled WGS sequence"/>
</dbReference>
<comment type="subcellular location">
    <subcellularLocation>
        <location evidence="1">Membrane</location>
        <topology evidence="1">Multi-pass membrane protein</topology>
    </subcellularLocation>
</comment>
<keyword evidence="8" id="KW-1185">Reference proteome</keyword>
<feature type="transmembrane region" description="Helical" evidence="6">
    <location>
        <begin position="91"/>
        <end position="114"/>
    </location>
</feature>
<evidence type="ECO:0000313" key="8">
    <source>
        <dbReference type="Proteomes" id="UP000244906"/>
    </source>
</evidence>
<dbReference type="AlphaFoldDB" id="A0A2V1GUC5"/>
<proteinExistence type="inferred from homology"/>
<evidence type="ECO:0000256" key="3">
    <source>
        <dbReference type="ARBA" id="ARBA00022692"/>
    </source>
</evidence>
<dbReference type="GO" id="GO:0005886">
    <property type="term" value="C:plasma membrane"/>
    <property type="evidence" value="ECO:0007669"/>
    <property type="project" value="TreeGrafter"/>
</dbReference>
<evidence type="ECO:0000256" key="6">
    <source>
        <dbReference type="SAM" id="Phobius"/>
    </source>
</evidence>
<comment type="caution">
    <text evidence="7">The sequence shown here is derived from an EMBL/GenBank/DDBJ whole genome shotgun (WGS) entry which is preliminary data.</text>
</comment>
<feature type="transmembrane region" description="Helical" evidence="6">
    <location>
        <begin position="29"/>
        <end position="51"/>
    </location>
</feature>
<evidence type="ECO:0000256" key="1">
    <source>
        <dbReference type="ARBA" id="ARBA00004141"/>
    </source>
</evidence>
<comment type="similarity">
    <text evidence="2">Belongs to the UPF0382 family.</text>
</comment>
<dbReference type="PANTHER" id="PTHR43461">
    <property type="entry name" value="TRANSMEMBRANE PROTEIN 256"/>
    <property type="match status" value="1"/>
</dbReference>
<reference evidence="7 8" key="1">
    <citation type="submission" date="2018-04" db="EMBL/GenBank/DDBJ databases">
        <title>Thalassorhabdus spongiae gen. nov., sp. nov., isolated from a marine sponge in South-West Iceland.</title>
        <authorList>
            <person name="Knobloch S."/>
            <person name="Daussin A."/>
            <person name="Johannsson R."/>
            <person name="Marteinsson V.T."/>
        </authorList>
    </citation>
    <scope>NUCLEOTIDE SEQUENCE [LARGE SCALE GENOMIC DNA]</scope>
    <source>
        <strain evidence="7 8">Hp12</strain>
    </source>
</reference>
<keyword evidence="4 6" id="KW-1133">Transmembrane helix</keyword>
<evidence type="ECO:0000313" key="7">
    <source>
        <dbReference type="EMBL" id="PVZ69686.1"/>
    </source>
</evidence>
<organism evidence="7 8">
    <name type="scientific">Pelagibaculum spongiae</name>
    <dbReference type="NCBI Taxonomy" id="2080658"/>
    <lineage>
        <taxon>Bacteria</taxon>
        <taxon>Pseudomonadati</taxon>
        <taxon>Pseudomonadota</taxon>
        <taxon>Gammaproteobacteria</taxon>
        <taxon>Oceanospirillales</taxon>
        <taxon>Pelagibaculum</taxon>
    </lineage>
</organism>
<evidence type="ECO:0000256" key="5">
    <source>
        <dbReference type="ARBA" id="ARBA00023136"/>
    </source>
</evidence>